<organism evidence="2 3">
    <name type="scientific">Mycteria americana</name>
    <name type="common">Wood stork</name>
    <dbReference type="NCBI Taxonomy" id="33587"/>
    <lineage>
        <taxon>Eukaryota</taxon>
        <taxon>Metazoa</taxon>
        <taxon>Chordata</taxon>
        <taxon>Craniata</taxon>
        <taxon>Vertebrata</taxon>
        <taxon>Euteleostomi</taxon>
        <taxon>Archelosauria</taxon>
        <taxon>Archosauria</taxon>
        <taxon>Dinosauria</taxon>
        <taxon>Saurischia</taxon>
        <taxon>Theropoda</taxon>
        <taxon>Coelurosauria</taxon>
        <taxon>Aves</taxon>
        <taxon>Neognathae</taxon>
        <taxon>Neoaves</taxon>
        <taxon>Aequornithes</taxon>
        <taxon>Ciconiiformes</taxon>
        <taxon>Ciconiidae</taxon>
        <taxon>Mycteria</taxon>
    </lineage>
</organism>
<dbReference type="GO" id="GO:0003824">
    <property type="term" value="F:catalytic activity"/>
    <property type="evidence" value="ECO:0007669"/>
    <property type="project" value="InterPro"/>
</dbReference>
<keyword evidence="3" id="KW-1185">Reference proteome</keyword>
<dbReference type="AlphaFoldDB" id="A0AAN7RJ96"/>
<dbReference type="GO" id="GO:0007508">
    <property type="term" value="P:larval heart development"/>
    <property type="evidence" value="ECO:0007669"/>
    <property type="project" value="TreeGrafter"/>
</dbReference>
<dbReference type="PANTHER" id="PTHR33395">
    <property type="entry name" value="TRANSCRIPTASE, PUTATIVE-RELATED-RELATED"/>
    <property type="match status" value="1"/>
</dbReference>
<reference evidence="2 3" key="1">
    <citation type="journal article" date="2023" name="J. Hered.">
        <title>Chromosome-level genome of the wood stork (Mycteria americana) provides insight into avian chromosome evolution.</title>
        <authorList>
            <person name="Flamio R. Jr."/>
            <person name="Ramstad K.M."/>
        </authorList>
    </citation>
    <scope>NUCLEOTIDE SEQUENCE [LARGE SCALE GENOMIC DNA]</scope>
    <source>
        <strain evidence="2">JAX WOST 10</strain>
    </source>
</reference>
<feature type="domain" description="Endonuclease/exonuclease/phosphatase" evidence="1">
    <location>
        <begin position="62"/>
        <end position="228"/>
    </location>
</feature>
<evidence type="ECO:0000259" key="1">
    <source>
        <dbReference type="Pfam" id="PF03372"/>
    </source>
</evidence>
<dbReference type="GO" id="GO:0031012">
    <property type="term" value="C:extracellular matrix"/>
    <property type="evidence" value="ECO:0007669"/>
    <property type="project" value="TreeGrafter"/>
</dbReference>
<dbReference type="InterPro" id="IPR036691">
    <property type="entry name" value="Endo/exonu/phosph_ase_sf"/>
</dbReference>
<evidence type="ECO:0000313" key="2">
    <source>
        <dbReference type="EMBL" id="KAK4806252.1"/>
    </source>
</evidence>
<name>A0AAN7RJ96_MYCAM</name>
<protein>
    <recommendedName>
        <fullName evidence="1">Endonuclease/exonuclease/phosphatase domain-containing protein</fullName>
    </recommendedName>
</protein>
<dbReference type="InterPro" id="IPR005135">
    <property type="entry name" value="Endo/exonuclease/phosphatase"/>
</dbReference>
<dbReference type="PANTHER" id="PTHR33395:SF22">
    <property type="entry name" value="REVERSE TRANSCRIPTASE DOMAIN-CONTAINING PROTEIN"/>
    <property type="match status" value="1"/>
</dbReference>
<dbReference type="Gene3D" id="3.60.10.10">
    <property type="entry name" value="Endonuclease/exonuclease/phosphatase"/>
    <property type="match status" value="1"/>
</dbReference>
<evidence type="ECO:0000313" key="3">
    <source>
        <dbReference type="Proteomes" id="UP001333110"/>
    </source>
</evidence>
<gene>
    <name evidence="2" type="ORF">QYF61_013396</name>
</gene>
<dbReference type="EMBL" id="JAUNZN010000044">
    <property type="protein sequence ID" value="KAK4806252.1"/>
    <property type="molecule type" value="Genomic_DNA"/>
</dbReference>
<comment type="caution">
    <text evidence="2">The sequence shown here is derived from an EMBL/GenBank/DDBJ whole genome shotgun (WGS) entry which is preliminary data.</text>
</comment>
<dbReference type="Pfam" id="PF03372">
    <property type="entry name" value="Exo_endo_phos"/>
    <property type="match status" value="1"/>
</dbReference>
<dbReference type="Proteomes" id="UP001333110">
    <property type="component" value="Unassembled WGS sequence"/>
</dbReference>
<proteinExistence type="predicted"/>
<dbReference type="GO" id="GO:0061343">
    <property type="term" value="P:cell adhesion involved in heart morphogenesis"/>
    <property type="evidence" value="ECO:0007669"/>
    <property type="project" value="TreeGrafter"/>
</dbReference>
<sequence>MSKWKPVTSGVPQGSVLGPVLFSIFINDITSGIECTPYLNPRVFSLLLFRLSPPSHRGGRGYDLVGIMETWWKNQDWSVAMEGYRLFRKDSMGRQGGGVALYVREQLECMELCLGMDDEPTESLRLRIKEHTGMGDIVVDVCYRLPDQEEQVDEAFYRQLGAASHLQALILLRDFNHLNICWRDNRAGHKQSRKFLESINDNFLTQVTEESMRRGALLDLLLTNKEGLVGDVKVKGSLGCRDHEMVEFRILRGRREEGEKQAHNPGLQESRLWPFQGSAWKSPMG</sequence>
<dbReference type="SUPFAM" id="SSF56219">
    <property type="entry name" value="DNase I-like"/>
    <property type="match status" value="1"/>
</dbReference>
<accession>A0AAN7RJ96</accession>